<evidence type="ECO:0000313" key="2">
    <source>
        <dbReference type="EMBL" id="TPX41947.1"/>
    </source>
</evidence>
<gene>
    <name evidence="2" type="ORF">SeMB42_g05349</name>
</gene>
<protein>
    <submittedName>
        <fullName evidence="2">Uncharacterized protein</fullName>
    </submittedName>
</protein>
<feature type="compositionally biased region" description="Gly residues" evidence="1">
    <location>
        <begin position="762"/>
        <end position="773"/>
    </location>
</feature>
<evidence type="ECO:0000313" key="3">
    <source>
        <dbReference type="Proteomes" id="UP000317494"/>
    </source>
</evidence>
<feature type="compositionally biased region" description="Basic and acidic residues" evidence="1">
    <location>
        <begin position="582"/>
        <end position="597"/>
    </location>
</feature>
<evidence type="ECO:0000256" key="1">
    <source>
        <dbReference type="SAM" id="MobiDB-lite"/>
    </source>
</evidence>
<dbReference type="VEuPathDB" id="FungiDB:SeMB42_g05349"/>
<proteinExistence type="predicted"/>
<feature type="region of interest" description="Disordered" evidence="1">
    <location>
        <begin position="745"/>
        <end position="779"/>
    </location>
</feature>
<accession>A0A507CS13</accession>
<comment type="caution">
    <text evidence="2">The sequence shown here is derived from an EMBL/GenBank/DDBJ whole genome shotgun (WGS) entry which is preliminary data.</text>
</comment>
<organism evidence="2 3">
    <name type="scientific">Synchytrium endobioticum</name>
    <dbReference type="NCBI Taxonomy" id="286115"/>
    <lineage>
        <taxon>Eukaryota</taxon>
        <taxon>Fungi</taxon>
        <taxon>Fungi incertae sedis</taxon>
        <taxon>Chytridiomycota</taxon>
        <taxon>Chytridiomycota incertae sedis</taxon>
        <taxon>Chytridiomycetes</taxon>
        <taxon>Synchytriales</taxon>
        <taxon>Synchytriaceae</taxon>
        <taxon>Synchytrium</taxon>
    </lineage>
</organism>
<dbReference type="EMBL" id="QEAN01000251">
    <property type="protein sequence ID" value="TPX41947.1"/>
    <property type="molecule type" value="Genomic_DNA"/>
</dbReference>
<dbReference type="AlphaFoldDB" id="A0A507CS13"/>
<name>A0A507CS13_9FUNG</name>
<reference evidence="2 3" key="1">
    <citation type="journal article" date="2019" name="Sci. Rep.">
        <title>Comparative genomics of chytrid fungi reveal insights into the obligate biotrophic and pathogenic lifestyle of Synchytrium endobioticum.</title>
        <authorList>
            <person name="van de Vossenberg B.T.L.H."/>
            <person name="Warris S."/>
            <person name="Nguyen H.D.T."/>
            <person name="van Gent-Pelzer M.P.E."/>
            <person name="Joly D.L."/>
            <person name="van de Geest H.C."/>
            <person name="Bonants P.J.M."/>
            <person name="Smith D.S."/>
            <person name="Levesque C.A."/>
            <person name="van der Lee T.A.J."/>
        </authorList>
    </citation>
    <scope>NUCLEOTIDE SEQUENCE [LARGE SCALE GENOMIC DNA]</scope>
    <source>
        <strain evidence="2 3">MB42</strain>
    </source>
</reference>
<dbReference type="Proteomes" id="UP000317494">
    <property type="component" value="Unassembled WGS sequence"/>
</dbReference>
<feature type="region of interest" description="Disordered" evidence="1">
    <location>
        <begin position="562"/>
        <end position="605"/>
    </location>
</feature>
<sequence>MAVQTQCNSKHLPAYSMDMSSMQPPSRVQFLVDLQPTGDAVFRLAASAIVDFARILFDLFRPDECSLGCRIFMDEQVRNVITFKDSDQVLEKIARIKVVKASQPATDFSAALSSTVGLLERHDELEEGEAVETDKPKRLVLVLLGRSPQDAAITTDTLITLVTNVYRNVTNRDGIATNVDVLCMALHGDQVSHQPIMKDVHISIHYIPTEHIVVALEHYTQLVLGLMKLRVSNIPTKTKDTKASQKNDMVAYFRPRKPIKLNGKLLGNLWVQSPALTDMTLHVTFGKWQTSATEYHTTSRLRITALRSDDAKDHESQVTRLVLKRLRSEDKIVELRGNVQKSLSTPIPQYILRLMAGSVFLLKVSEQLQGLSLVGLQRVRSVLASAPSQIPLPPPISFSNATPPKNFVSTTPLKYLSHSTISLLPPEIDASTFTSVASIQTDVLTRYLPISAPSVLFDDTEIDIVNNLQPLKTAIYENKVDVSFVVKCRDTWKLMGIAWSDPDILFPDDGKTTNGSRNQRKKISMLFNEVLVFLERHRSTSEFHEQLYSEAHKSLSSKMDAPFAGKSKKAPTASKALTGVPMKREESTGSGCSKREGSAGPREASTVHMTREALIEAALAESERQASMTYRERQDLITPNPTQLDVPLPMSQQRGPGFIGRGGPPQPMTILPSYLIVRPPMQTPQQSDARARQVWGKEGGRGWLYWANLEDKRRRDLKRRFTSLKEREFVGANGMNWKSGMDQYGDGAGMNSRKGPKRFKDGGGGGGGGGGANKSGNVDGVVDYVLYE</sequence>
<keyword evidence="3" id="KW-1185">Reference proteome</keyword>